<dbReference type="GO" id="GO:0005524">
    <property type="term" value="F:ATP binding"/>
    <property type="evidence" value="ECO:0007669"/>
    <property type="project" value="UniProtKB-KW"/>
</dbReference>
<dbReference type="GO" id="GO:0031179">
    <property type="term" value="P:peptide modification"/>
    <property type="evidence" value="ECO:0007669"/>
    <property type="project" value="InterPro"/>
</dbReference>
<evidence type="ECO:0000256" key="5">
    <source>
        <dbReference type="ARBA" id="ARBA00022777"/>
    </source>
</evidence>
<evidence type="ECO:0000259" key="9">
    <source>
        <dbReference type="PROSITE" id="PS50011"/>
    </source>
</evidence>
<dbReference type="Pfam" id="PF25816">
    <property type="entry name" value="RamC_N"/>
    <property type="match status" value="1"/>
</dbReference>
<dbReference type="NCBIfam" id="NF038151">
    <property type="entry name" value="lanthi_synth_III"/>
    <property type="match status" value="1"/>
</dbReference>
<dbReference type="EC" id="2.7.11.1" evidence="1"/>
<dbReference type="AlphaFoldDB" id="A0A7W7QNA6"/>
<dbReference type="GO" id="GO:0004674">
    <property type="term" value="F:protein serine/threonine kinase activity"/>
    <property type="evidence" value="ECO:0007669"/>
    <property type="project" value="UniProtKB-KW"/>
</dbReference>
<dbReference type="Gene3D" id="1.50.10.20">
    <property type="match status" value="1"/>
</dbReference>
<evidence type="ECO:0000256" key="7">
    <source>
        <dbReference type="ARBA" id="ARBA00047899"/>
    </source>
</evidence>
<accession>A0A7W7QNA6</accession>
<evidence type="ECO:0000256" key="4">
    <source>
        <dbReference type="ARBA" id="ARBA00022741"/>
    </source>
</evidence>
<protein>
    <recommendedName>
        <fullName evidence="1">non-specific serine/threonine protein kinase</fullName>
        <ecNumber evidence="1">2.7.11.1</ecNumber>
    </recommendedName>
</protein>
<dbReference type="Pfam" id="PF05147">
    <property type="entry name" value="LANC_like"/>
    <property type="match status" value="1"/>
</dbReference>
<reference evidence="10 11" key="1">
    <citation type="submission" date="2020-08" db="EMBL/GenBank/DDBJ databases">
        <title>Genomic Encyclopedia of Type Strains, Phase III (KMG-III): the genomes of soil and plant-associated and newly described type strains.</title>
        <authorList>
            <person name="Whitman W."/>
        </authorList>
    </citation>
    <scope>NUCLEOTIDE SEQUENCE [LARGE SCALE GENOMIC DNA]</scope>
    <source>
        <strain evidence="10 11">CECT 8840</strain>
    </source>
</reference>
<dbReference type="SUPFAM" id="SSF56112">
    <property type="entry name" value="Protein kinase-like (PK-like)"/>
    <property type="match status" value="1"/>
</dbReference>
<evidence type="ECO:0000256" key="6">
    <source>
        <dbReference type="ARBA" id="ARBA00022840"/>
    </source>
</evidence>
<gene>
    <name evidence="10" type="ORF">FHS44_003755</name>
</gene>
<dbReference type="PANTHER" id="PTHR24363:SF0">
    <property type="entry name" value="SERINE_THREONINE KINASE LIKE DOMAIN CONTAINING 1"/>
    <property type="match status" value="1"/>
</dbReference>
<evidence type="ECO:0000256" key="1">
    <source>
        <dbReference type="ARBA" id="ARBA00012513"/>
    </source>
</evidence>
<dbReference type="InterPro" id="IPR011009">
    <property type="entry name" value="Kinase-like_dom_sf"/>
</dbReference>
<comment type="catalytic activity">
    <reaction evidence="7">
        <text>L-threonyl-[protein] + ATP = O-phospho-L-threonyl-[protein] + ADP + H(+)</text>
        <dbReference type="Rhea" id="RHEA:46608"/>
        <dbReference type="Rhea" id="RHEA-COMP:11060"/>
        <dbReference type="Rhea" id="RHEA-COMP:11605"/>
        <dbReference type="ChEBI" id="CHEBI:15378"/>
        <dbReference type="ChEBI" id="CHEBI:30013"/>
        <dbReference type="ChEBI" id="CHEBI:30616"/>
        <dbReference type="ChEBI" id="CHEBI:61977"/>
        <dbReference type="ChEBI" id="CHEBI:456216"/>
        <dbReference type="EC" id="2.7.11.1"/>
    </reaction>
</comment>
<dbReference type="InterPro" id="IPR057929">
    <property type="entry name" value="RamC_N"/>
</dbReference>
<keyword evidence="3" id="KW-0808">Transferase</keyword>
<dbReference type="CDD" id="cd04791">
    <property type="entry name" value="LanC_SerThrkinase"/>
    <property type="match status" value="1"/>
</dbReference>
<sequence>MNAQYEVYCLADRIFYDTLDGSRGELTDFPQAKREVPPGWRHQAGDTWMHYAPADGRTPAQGWKIHVSACVEDAERALDAVWDYCVPRGVAFKFLRGLPIMAMLNSKAAARGSSGKLVTIYPVDEAQLELILKELDELLRGVRGPYVLSDLRYGEGPLFVRYGGFVPRHCVGENGELVLAVENDEGRLVPDVRGAAFSLPPWVRLPAFLEPHLAARNAVTTGGLPYDIESVLQFSNGGGVYLGRDRSTGRRVVLKEARPHAGLDAAGRDAVARLAHERDMLRRLAGLDAVPALVDYFTLGEHHFLVQEFVDGNPLQRLLVKRYPLTRATCDEEDLAEYTAWALETLPKVRQAVTTLHERGVVFGDLHPNNILVTGEGRLVLIDYEVATLAEDRARATLGHPAFGAPRDRTGVEIDEYALACLCLGLFAPQLTIMLPLDRAKVLHLGELVTRTFPVPPEMVQEAVTTILGTTEATPARIPRPESDGWPEVRESMARAILASATPERRDRLFPGDIAQFRTGGGLGIAHGAAGVLYALERAGCGRFPEHEEWLRRGALDPSPGTGLGFYDGLHGVAYVLDLLGHRQDALDIVEKCMREKWEALDLGLFGGLSGIGLNLFHLGAATGETGLTDLAHRIARLCAERLGGPEDVPETSGGSNPRAGLMYGSSGPALLLTHAYEHGGDPSMLDAAAVALRQDLRRCTESEDGSLQVTQGWRILPYLDEGSVGIALALARYLANRDDAEFGTALEGCERVTGGGFYVQPGLFTGRSGMIAALGARRARRKDPATDDLVTAQLGGLGWHALPYEGGLAFPGDQLMRLSMDFATGTAGVLFAMSTVLGDEPVFLPFTGPPGGTGSLTKATPV</sequence>
<dbReference type="InterPro" id="IPR058053">
    <property type="entry name" value="RamC_C"/>
</dbReference>
<comment type="catalytic activity">
    <reaction evidence="8">
        <text>L-seryl-[protein] + ATP = O-phospho-L-seryl-[protein] + ADP + H(+)</text>
        <dbReference type="Rhea" id="RHEA:17989"/>
        <dbReference type="Rhea" id="RHEA-COMP:9863"/>
        <dbReference type="Rhea" id="RHEA-COMP:11604"/>
        <dbReference type="ChEBI" id="CHEBI:15378"/>
        <dbReference type="ChEBI" id="CHEBI:29999"/>
        <dbReference type="ChEBI" id="CHEBI:30616"/>
        <dbReference type="ChEBI" id="CHEBI:83421"/>
        <dbReference type="ChEBI" id="CHEBI:456216"/>
        <dbReference type="EC" id="2.7.11.1"/>
    </reaction>
</comment>
<dbReference type="SMART" id="SM00220">
    <property type="entry name" value="S_TKc"/>
    <property type="match status" value="1"/>
</dbReference>
<evidence type="ECO:0000313" key="11">
    <source>
        <dbReference type="Proteomes" id="UP000552644"/>
    </source>
</evidence>
<dbReference type="Proteomes" id="UP000552644">
    <property type="component" value="Unassembled WGS sequence"/>
</dbReference>
<keyword evidence="4" id="KW-0547">Nucleotide-binding</keyword>
<evidence type="ECO:0000313" key="10">
    <source>
        <dbReference type="EMBL" id="MBB4916667.1"/>
    </source>
</evidence>
<dbReference type="RefSeq" id="WP_312863709.1">
    <property type="nucleotide sequence ID" value="NZ_JACHJP010000003.1"/>
</dbReference>
<comment type="caution">
    <text evidence="10">The sequence shown here is derived from an EMBL/GenBank/DDBJ whole genome shotgun (WGS) entry which is preliminary data.</text>
</comment>
<evidence type="ECO:0000256" key="3">
    <source>
        <dbReference type="ARBA" id="ARBA00022679"/>
    </source>
</evidence>
<dbReference type="InterPro" id="IPR000719">
    <property type="entry name" value="Prot_kinase_dom"/>
</dbReference>
<dbReference type="PANTHER" id="PTHR24363">
    <property type="entry name" value="SERINE/THREONINE PROTEIN KINASE"/>
    <property type="match status" value="1"/>
</dbReference>
<keyword evidence="2 10" id="KW-0723">Serine/threonine-protein kinase</keyword>
<keyword evidence="11" id="KW-1185">Reference proteome</keyword>
<dbReference type="InterPro" id="IPR053524">
    <property type="entry name" value="Aerial_hyphae_peptide-synth"/>
</dbReference>
<dbReference type="Pfam" id="PF00069">
    <property type="entry name" value="Pkinase"/>
    <property type="match status" value="1"/>
</dbReference>
<keyword evidence="6" id="KW-0067">ATP-binding</keyword>
<evidence type="ECO:0000256" key="2">
    <source>
        <dbReference type="ARBA" id="ARBA00022527"/>
    </source>
</evidence>
<dbReference type="EMBL" id="JACHJP010000003">
    <property type="protein sequence ID" value="MBB4916667.1"/>
    <property type="molecule type" value="Genomic_DNA"/>
</dbReference>
<feature type="domain" description="Protein kinase" evidence="9">
    <location>
        <begin position="226"/>
        <end position="530"/>
    </location>
</feature>
<dbReference type="SMART" id="SM01260">
    <property type="entry name" value="LANC_like"/>
    <property type="match status" value="1"/>
</dbReference>
<keyword evidence="5 10" id="KW-0418">Kinase</keyword>
<organism evidence="10 11">
    <name type="scientific">Streptosporangium saharense</name>
    <dbReference type="NCBI Taxonomy" id="1706840"/>
    <lineage>
        <taxon>Bacteria</taxon>
        <taxon>Bacillati</taxon>
        <taxon>Actinomycetota</taxon>
        <taxon>Actinomycetes</taxon>
        <taxon>Streptosporangiales</taxon>
        <taxon>Streptosporangiaceae</taxon>
        <taxon>Streptosporangium</taxon>
    </lineage>
</organism>
<evidence type="ECO:0000256" key="8">
    <source>
        <dbReference type="ARBA" id="ARBA00048679"/>
    </source>
</evidence>
<name>A0A7W7QNA6_9ACTN</name>
<dbReference type="SUPFAM" id="SSF158745">
    <property type="entry name" value="LanC-like"/>
    <property type="match status" value="1"/>
</dbReference>
<proteinExistence type="predicted"/>
<dbReference type="PROSITE" id="PS50011">
    <property type="entry name" value="PROTEIN_KINASE_DOM"/>
    <property type="match status" value="1"/>
</dbReference>
<dbReference type="Gene3D" id="1.10.510.10">
    <property type="entry name" value="Transferase(Phosphotransferase) domain 1"/>
    <property type="match status" value="1"/>
</dbReference>
<dbReference type="InterPro" id="IPR007822">
    <property type="entry name" value="LANC-like"/>
</dbReference>